<dbReference type="EC" id="3.1.21.2" evidence="7"/>
<feature type="binding site" evidence="7">
    <location>
        <position position="178"/>
    </location>
    <ligand>
        <name>Zn(2+)</name>
        <dbReference type="ChEBI" id="CHEBI:29105"/>
        <label>2</label>
    </ligand>
</feature>
<feature type="binding site" evidence="7">
    <location>
        <position position="228"/>
    </location>
    <ligand>
        <name>Zn(2+)</name>
        <dbReference type="ChEBI" id="CHEBI:29105"/>
        <label>3</label>
    </ligand>
</feature>
<dbReference type="GO" id="GO:0008833">
    <property type="term" value="F:deoxyribonuclease IV (phage-T4-induced) activity"/>
    <property type="evidence" value="ECO:0007669"/>
    <property type="project" value="UniProtKB-EC"/>
</dbReference>
<dbReference type="Gene3D" id="3.20.20.150">
    <property type="entry name" value="Divalent-metal-dependent TIM barrel enzymes"/>
    <property type="match status" value="1"/>
</dbReference>
<name>A0ABY7WRI9_9LACO</name>
<dbReference type="EMBL" id="CP117884">
    <property type="protein sequence ID" value="WDF82802.1"/>
    <property type="molecule type" value="Genomic_DNA"/>
</dbReference>
<dbReference type="InterPro" id="IPR001719">
    <property type="entry name" value="AP_endonuc_2"/>
</dbReference>
<dbReference type="CDD" id="cd00019">
    <property type="entry name" value="AP2Ec"/>
    <property type="match status" value="1"/>
</dbReference>
<keyword evidence="2 7" id="KW-0479">Metal-binding</keyword>
<evidence type="ECO:0000313" key="9">
    <source>
        <dbReference type="EMBL" id="WDF82802.1"/>
    </source>
</evidence>
<evidence type="ECO:0000256" key="1">
    <source>
        <dbReference type="ARBA" id="ARBA00005340"/>
    </source>
</evidence>
<dbReference type="Pfam" id="PF01261">
    <property type="entry name" value="AP_endonuc_2"/>
    <property type="match status" value="1"/>
</dbReference>
<dbReference type="PROSITE" id="PS51432">
    <property type="entry name" value="AP_NUCLEASE_F2_4"/>
    <property type="match status" value="1"/>
</dbReference>
<dbReference type="PROSITE" id="PS00731">
    <property type="entry name" value="AP_NUCLEASE_F2_3"/>
    <property type="match status" value="1"/>
</dbReference>
<dbReference type="InterPro" id="IPR013022">
    <property type="entry name" value="Xyl_isomerase-like_TIM-brl"/>
</dbReference>
<organism evidence="9 10">
    <name type="scientific">Lacticaseibacillus pabuli</name>
    <dbReference type="NCBI Taxonomy" id="3025672"/>
    <lineage>
        <taxon>Bacteria</taxon>
        <taxon>Bacillati</taxon>
        <taxon>Bacillota</taxon>
        <taxon>Bacilli</taxon>
        <taxon>Lactobacillales</taxon>
        <taxon>Lactobacillaceae</taxon>
        <taxon>Lacticaseibacillus</taxon>
    </lineage>
</organism>
<dbReference type="HAMAP" id="MF_00152">
    <property type="entry name" value="Nfo"/>
    <property type="match status" value="1"/>
</dbReference>
<evidence type="ECO:0000256" key="7">
    <source>
        <dbReference type="HAMAP-Rule" id="MF_00152"/>
    </source>
</evidence>
<dbReference type="PANTHER" id="PTHR21445:SF0">
    <property type="entry name" value="APURINIC-APYRIMIDINIC ENDONUCLEASE"/>
    <property type="match status" value="1"/>
</dbReference>
<comment type="catalytic activity">
    <reaction evidence="7">
        <text>Endonucleolytic cleavage to 5'-phosphooligonucleotide end-products.</text>
        <dbReference type="EC" id="3.1.21.2"/>
    </reaction>
</comment>
<proteinExistence type="inferred from homology"/>
<reference evidence="9 10" key="1">
    <citation type="submission" date="2023-02" db="EMBL/GenBank/DDBJ databases">
        <title>Genome sequence of Lacticaseibacillus sp. KACC 23028.</title>
        <authorList>
            <person name="Kim S."/>
            <person name="Heo J."/>
            <person name="Kwon S.-W."/>
        </authorList>
    </citation>
    <scope>NUCLEOTIDE SEQUENCE [LARGE SCALE GENOMIC DNA]</scope>
    <source>
        <strain evidence="9 10">KACC 23028</strain>
    </source>
</reference>
<feature type="binding site" evidence="7">
    <location>
        <position position="181"/>
    </location>
    <ligand>
        <name>Zn(2+)</name>
        <dbReference type="ChEBI" id="CHEBI:29105"/>
        <label>3</label>
    </ligand>
</feature>
<dbReference type="NCBIfam" id="TIGR00587">
    <property type="entry name" value="nfo"/>
    <property type="match status" value="1"/>
</dbReference>
<comment type="function">
    <text evidence="7">Endonuclease IV plays a role in DNA repair. It cleaves phosphodiester bonds at apurinic or apyrimidinic (AP) sites, generating a 3'-hydroxyl group and a 5'-terminal sugar phosphate.</text>
</comment>
<dbReference type="NCBIfam" id="NF002196">
    <property type="entry name" value="PRK01060.1-1"/>
    <property type="match status" value="1"/>
</dbReference>
<evidence type="ECO:0000256" key="3">
    <source>
        <dbReference type="ARBA" id="ARBA00022763"/>
    </source>
</evidence>
<dbReference type="PANTHER" id="PTHR21445">
    <property type="entry name" value="ENDONUCLEASE IV ENDODEOXYRIBONUCLEASE IV"/>
    <property type="match status" value="1"/>
</dbReference>
<evidence type="ECO:0000256" key="6">
    <source>
        <dbReference type="ARBA" id="ARBA00023204"/>
    </source>
</evidence>
<gene>
    <name evidence="7" type="primary">nfo</name>
    <name evidence="9" type="ORF">PQ472_00750</name>
</gene>
<dbReference type="RefSeq" id="WP_274260513.1">
    <property type="nucleotide sequence ID" value="NZ_CP117884.1"/>
</dbReference>
<feature type="binding site" evidence="7">
    <location>
        <position position="144"/>
    </location>
    <ligand>
        <name>Zn(2+)</name>
        <dbReference type="ChEBI" id="CHEBI:29105"/>
        <label>1</label>
    </ligand>
</feature>
<keyword evidence="3 7" id="KW-0227">DNA damage</keyword>
<evidence type="ECO:0000256" key="2">
    <source>
        <dbReference type="ARBA" id="ARBA00022723"/>
    </source>
</evidence>
<dbReference type="SUPFAM" id="SSF51658">
    <property type="entry name" value="Xylose isomerase-like"/>
    <property type="match status" value="1"/>
</dbReference>
<dbReference type="InterPro" id="IPR018246">
    <property type="entry name" value="AP_endonuc_F2_Zn_BS"/>
</dbReference>
<keyword evidence="10" id="KW-1185">Reference proteome</keyword>
<dbReference type="SMART" id="SM00518">
    <property type="entry name" value="AP2Ec"/>
    <property type="match status" value="1"/>
</dbReference>
<keyword evidence="6 7" id="KW-0234">DNA repair</keyword>
<dbReference type="Proteomes" id="UP001220377">
    <property type="component" value="Chromosome"/>
</dbReference>
<comment type="cofactor">
    <cofactor evidence="7">
        <name>Zn(2+)</name>
        <dbReference type="ChEBI" id="CHEBI:29105"/>
    </cofactor>
    <text evidence="7">Binds 3 Zn(2+) ions.</text>
</comment>
<sequence length="297" mass="32121">MLIGANVSMSGKGMFPGAVAQAASYDATTLQFYVGAPQNTRRKDVSEMRIPEGLDAMQTADLSHLVIHAPYIVNLANAKDPEKWAFGVQFMREEVQRSDALQAYTMAFHPGAHVGAGAETGIANLAKGLNEFITADQHVTIALETMAGKGTEIGRTFEELAAIIDQVDQQDKVMVTMDTCHMSDAGYAVRDDFDGVLNEFDHVIGLDKLAAIHINDSVNEQGAHKDRHANIGAGTIGFDALEKIVNHPQLAAIPKILETPFVGPDKKHMHAPYGVEIGWLTSGNYQPEQLTALAQQD</sequence>
<feature type="binding site" evidence="7">
    <location>
        <position position="213"/>
    </location>
    <ligand>
        <name>Zn(2+)</name>
        <dbReference type="ChEBI" id="CHEBI:29105"/>
        <label>2</label>
    </ligand>
</feature>
<keyword evidence="4 7" id="KW-0378">Hydrolase</keyword>
<evidence type="ECO:0000256" key="5">
    <source>
        <dbReference type="ARBA" id="ARBA00022833"/>
    </source>
</evidence>
<feature type="binding site" evidence="7">
    <location>
        <position position="226"/>
    </location>
    <ligand>
        <name>Zn(2+)</name>
        <dbReference type="ChEBI" id="CHEBI:29105"/>
        <label>3</label>
    </ligand>
</feature>
<feature type="binding site" evidence="7">
    <location>
        <position position="68"/>
    </location>
    <ligand>
        <name>Zn(2+)</name>
        <dbReference type="ChEBI" id="CHEBI:29105"/>
        <label>1</label>
    </ligand>
</feature>
<feature type="binding site" evidence="7">
    <location>
        <position position="109"/>
    </location>
    <ligand>
        <name>Zn(2+)</name>
        <dbReference type="ChEBI" id="CHEBI:29105"/>
        <label>1</label>
    </ligand>
</feature>
<accession>A0ABY7WRI9</accession>
<keyword evidence="5 7" id="KW-0862">Zinc</keyword>
<feature type="binding site" evidence="7">
    <location>
        <position position="144"/>
    </location>
    <ligand>
        <name>Zn(2+)</name>
        <dbReference type="ChEBI" id="CHEBI:29105"/>
        <label>2</label>
    </ligand>
</feature>
<dbReference type="InterPro" id="IPR036237">
    <property type="entry name" value="Xyl_isomerase-like_sf"/>
</dbReference>
<keyword evidence="7" id="KW-0540">Nuclease</keyword>
<evidence type="ECO:0000256" key="4">
    <source>
        <dbReference type="ARBA" id="ARBA00022801"/>
    </source>
</evidence>
<protein>
    <recommendedName>
        <fullName evidence="7">Probable endonuclease 4</fullName>
        <ecNumber evidence="7">3.1.21.2</ecNumber>
    </recommendedName>
    <alternativeName>
        <fullName evidence="7">Endodeoxyribonuclease IV</fullName>
    </alternativeName>
    <alternativeName>
        <fullName evidence="7">Endonuclease IV</fullName>
    </alternativeName>
</protein>
<feature type="domain" description="Xylose isomerase-like TIM barrel" evidence="8">
    <location>
        <begin position="19"/>
        <end position="270"/>
    </location>
</feature>
<keyword evidence="7" id="KW-0255">Endonuclease</keyword>
<evidence type="ECO:0000259" key="8">
    <source>
        <dbReference type="Pfam" id="PF01261"/>
    </source>
</evidence>
<evidence type="ECO:0000313" key="10">
    <source>
        <dbReference type="Proteomes" id="UP001220377"/>
    </source>
</evidence>
<comment type="similarity">
    <text evidence="1 7">Belongs to the AP endonuclease 2 family.</text>
</comment>
<feature type="binding site" evidence="7">
    <location>
        <position position="258"/>
    </location>
    <ligand>
        <name>Zn(2+)</name>
        <dbReference type="ChEBI" id="CHEBI:29105"/>
        <label>2</label>
    </ligand>
</feature>